<evidence type="ECO:0000256" key="4">
    <source>
        <dbReference type="ARBA" id="ARBA00022723"/>
    </source>
</evidence>
<evidence type="ECO:0008006" key="15">
    <source>
        <dbReference type="Google" id="ProtNLM"/>
    </source>
</evidence>
<comment type="similarity">
    <text evidence="2">Belongs to the acetyltransferase family. ECO subfamily.</text>
</comment>
<evidence type="ECO:0000256" key="5">
    <source>
        <dbReference type="ARBA" id="ARBA00022771"/>
    </source>
</evidence>
<dbReference type="GO" id="GO:0061733">
    <property type="term" value="F:protein-lysine-acetyltransferase activity"/>
    <property type="evidence" value="ECO:0007669"/>
    <property type="project" value="TreeGrafter"/>
</dbReference>
<feature type="region of interest" description="Disordered" evidence="10">
    <location>
        <begin position="403"/>
        <end position="433"/>
    </location>
</feature>
<evidence type="ECO:0000256" key="2">
    <source>
        <dbReference type="ARBA" id="ARBA00005816"/>
    </source>
</evidence>
<feature type="compositionally biased region" description="Basic and acidic residues" evidence="10">
    <location>
        <begin position="766"/>
        <end position="778"/>
    </location>
</feature>
<keyword evidence="3" id="KW-0808">Transferase</keyword>
<dbReference type="GO" id="GO:0007064">
    <property type="term" value="P:mitotic sister chromatid cohesion"/>
    <property type="evidence" value="ECO:0007669"/>
    <property type="project" value="TreeGrafter"/>
</dbReference>
<feature type="compositionally biased region" description="Low complexity" evidence="10">
    <location>
        <begin position="108"/>
        <end position="123"/>
    </location>
</feature>
<keyword evidence="4" id="KW-0479">Metal-binding</keyword>
<dbReference type="AlphaFoldDB" id="A0A388MBE1"/>
<feature type="domain" description="N-acetyltransferase ESCO zinc-finger" evidence="11">
    <location>
        <begin position="302"/>
        <end position="341"/>
    </location>
</feature>
<dbReference type="Gramene" id="GBG91823">
    <property type="protein sequence ID" value="GBG91823"/>
    <property type="gene ID" value="CBR_g53714"/>
</dbReference>
<dbReference type="STRING" id="69332.A0A388MBE1"/>
<dbReference type="GO" id="GO:0008270">
    <property type="term" value="F:zinc ion binding"/>
    <property type="evidence" value="ECO:0007669"/>
    <property type="project" value="UniProtKB-KW"/>
</dbReference>
<evidence type="ECO:0000256" key="3">
    <source>
        <dbReference type="ARBA" id="ARBA00022679"/>
    </source>
</evidence>
<keyword evidence="8" id="KW-0131">Cell cycle</keyword>
<reference evidence="13 14" key="1">
    <citation type="journal article" date="2018" name="Cell">
        <title>The Chara Genome: Secondary Complexity and Implications for Plant Terrestrialization.</title>
        <authorList>
            <person name="Nishiyama T."/>
            <person name="Sakayama H."/>
            <person name="Vries J.D."/>
            <person name="Buschmann H."/>
            <person name="Saint-Marcoux D."/>
            <person name="Ullrich K.K."/>
            <person name="Haas F.B."/>
            <person name="Vanderstraeten L."/>
            <person name="Becker D."/>
            <person name="Lang D."/>
            <person name="Vosolsobe S."/>
            <person name="Rombauts S."/>
            <person name="Wilhelmsson P.K.I."/>
            <person name="Janitza P."/>
            <person name="Kern R."/>
            <person name="Heyl A."/>
            <person name="Rumpler F."/>
            <person name="Villalobos L.I.A.C."/>
            <person name="Clay J.M."/>
            <person name="Skokan R."/>
            <person name="Toyoda A."/>
            <person name="Suzuki Y."/>
            <person name="Kagoshima H."/>
            <person name="Schijlen E."/>
            <person name="Tajeshwar N."/>
            <person name="Catarino B."/>
            <person name="Hetherington A.J."/>
            <person name="Saltykova A."/>
            <person name="Bonnot C."/>
            <person name="Breuninger H."/>
            <person name="Symeonidi A."/>
            <person name="Radhakrishnan G.V."/>
            <person name="Van Nieuwerburgh F."/>
            <person name="Deforce D."/>
            <person name="Chang C."/>
            <person name="Karol K.G."/>
            <person name="Hedrich R."/>
            <person name="Ulvskov P."/>
            <person name="Glockner G."/>
            <person name="Delwiche C.F."/>
            <person name="Petrasek J."/>
            <person name="Van de Peer Y."/>
            <person name="Friml J."/>
            <person name="Beilby M."/>
            <person name="Dolan L."/>
            <person name="Kohara Y."/>
            <person name="Sugano S."/>
            <person name="Fujiyama A."/>
            <person name="Delaux P.-M."/>
            <person name="Quint M."/>
            <person name="TheiBen G."/>
            <person name="Hagemann M."/>
            <person name="Harholt J."/>
            <person name="Dunand C."/>
            <person name="Zachgo S."/>
            <person name="Langdale J."/>
            <person name="Maumus F."/>
            <person name="Straeten D.V.D."/>
            <person name="Gould S.B."/>
            <person name="Rensing S.A."/>
        </authorList>
    </citation>
    <scope>NUCLEOTIDE SEQUENCE [LARGE SCALE GENOMIC DNA]</scope>
    <source>
        <strain evidence="13 14">S276</strain>
    </source>
</reference>
<dbReference type="GO" id="GO:0005634">
    <property type="term" value="C:nucleus"/>
    <property type="evidence" value="ECO:0007669"/>
    <property type="project" value="UniProtKB-SubCell"/>
</dbReference>
<evidence type="ECO:0000256" key="6">
    <source>
        <dbReference type="ARBA" id="ARBA00022833"/>
    </source>
</evidence>
<sequence>MLITYQRRRRNHVSCVGSDVGIAGASSHMRGEKENNDTWQRPSICDMAEQNDLVTGDSDDGRAGAVTFVSEHQECEGPKLKEREEDEPAATERDSCHTGDETTLSVSTIPGTTRPTDGPRTLTSCQARDDMRSGNLPLGKTSFRGRNDVRSNRGKSKGCAVGNRQRKISSFFLKGAASEQVSLPVAGNDKSGRGYRRIISEGCFKQSVGSKWKSKEGEGKENGNLSHEEEEVGKRADRLGEGLQDAAASTTMNCLDWPEDEGKKWMKKRNNVFEILKLHSKSSAIKRTGIRELAPNRVYQEQYFLDAGQSDFTCTTCHVCGLVYARGVEQDEKVHIRIHRRHLEGIRFELGEILRTIERELGLPMEWMRQKHCKIYLYVATKRVLGCVAAEAIREAFPILTEQNRSRRDPDGRLPSTPESGPSSHSSGGQSACHTTMITIPSRNNGAGYDEDVRCCLESPASDYSASSAMDLNHDRQERCFAPIGRKIDDQDQCDREARFMTLGSGMMAGKKRDLNWMGVVENESSPKRQTKATAMLRHSHLRHLCNVNKAAEDSCHDMYTSADWRPQGVNCEEKRGTETVAEDGVEKSIEGAMMRCVKWDVRKDLVKAEESSGNRAAIDRCSMQGDFHDDDVQHSLKIGTGIKGHEEHHQGPAEANACHGRGCGTAQSAMALRCCKDRDGDIHDDAVRYSLQIGKGHEEDNLECPAALNERDDGTTRSAKEGGCCCCKDGDGDFHDTAVQCSLQIGKGHEEGQRQEGPAAANGCRESDDSTTRSAKEGGCCCKDREGGGYHDAVRCSLKIGKGHEEGRRQEGPAAANGGHERDVGTTRSARKAGCCCKGREAEEEDENRSPMSSGRCRCLLCSSDDGSRSGHVDDRSAEEAQEGTSDSERRERGFEMVGVKGRGGRNAHLGSTVNWHGGSMFRNSGSSGSKSKANRTHHERGSRVGKVMRALVCSDTSVKAVCGVRAIWVWHRARRKGIGSKLLDAVR</sequence>
<evidence type="ECO:0000256" key="9">
    <source>
        <dbReference type="ARBA" id="ARBA00023315"/>
    </source>
</evidence>
<dbReference type="InterPro" id="IPR028009">
    <property type="entry name" value="ESCO_Acetyltransf_dom"/>
</dbReference>
<feature type="domain" description="N-acetyltransferase ESCO acetyl-transferase" evidence="12">
    <location>
        <begin position="960"/>
        <end position="989"/>
    </location>
</feature>
<keyword evidence="7" id="KW-0539">Nucleus</keyword>
<evidence type="ECO:0000259" key="12">
    <source>
        <dbReference type="Pfam" id="PF13880"/>
    </source>
</evidence>
<dbReference type="EMBL" id="BFEA01000955">
    <property type="protein sequence ID" value="GBG91823.1"/>
    <property type="molecule type" value="Genomic_DNA"/>
</dbReference>
<evidence type="ECO:0000313" key="13">
    <source>
        <dbReference type="EMBL" id="GBG91823.1"/>
    </source>
</evidence>
<evidence type="ECO:0000256" key="7">
    <source>
        <dbReference type="ARBA" id="ARBA00023242"/>
    </source>
</evidence>
<feature type="region of interest" description="Disordered" evidence="10">
    <location>
        <begin position="210"/>
        <end position="234"/>
    </location>
</feature>
<feature type="region of interest" description="Disordered" evidence="10">
    <location>
        <begin position="71"/>
        <end position="160"/>
    </location>
</feature>
<evidence type="ECO:0000256" key="8">
    <source>
        <dbReference type="ARBA" id="ARBA00023306"/>
    </source>
</evidence>
<keyword evidence="5" id="KW-0863">Zinc-finger</keyword>
<feature type="compositionally biased region" description="Basic and acidic residues" evidence="10">
    <location>
        <begin position="90"/>
        <end position="100"/>
    </location>
</feature>
<comment type="subcellular location">
    <subcellularLocation>
        <location evidence="1">Nucleus</location>
    </subcellularLocation>
</comment>
<organism evidence="13 14">
    <name type="scientific">Chara braunii</name>
    <name type="common">Braun's stonewort</name>
    <dbReference type="NCBI Taxonomy" id="69332"/>
    <lineage>
        <taxon>Eukaryota</taxon>
        <taxon>Viridiplantae</taxon>
        <taxon>Streptophyta</taxon>
        <taxon>Charophyceae</taxon>
        <taxon>Charales</taxon>
        <taxon>Characeae</taxon>
        <taxon>Chara</taxon>
    </lineage>
</organism>
<evidence type="ECO:0000256" key="1">
    <source>
        <dbReference type="ARBA" id="ARBA00004123"/>
    </source>
</evidence>
<dbReference type="Pfam" id="PF13878">
    <property type="entry name" value="zf-C2H2_3"/>
    <property type="match status" value="1"/>
</dbReference>
<dbReference type="Pfam" id="PF13880">
    <property type="entry name" value="Acetyltransf_13"/>
    <property type="match status" value="1"/>
</dbReference>
<proteinExistence type="inferred from homology"/>
<comment type="caution">
    <text evidence="13">The sequence shown here is derived from an EMBL/GenBank/DDBJ whole genome shotgun (WGS) entry which is preliminary data.</text>
</comment>
<dbReference type="InterPro" id="IPR028005">
    <property type="entry name" value="AcTrfase_ESCO_Znf_dom"/>
</dbReference>
<keyword evidence="9" id="KW-0012">Acyltransferase</keyword>
<feature type="region of interest" description="Disordered" evidence="10">
    <location>
        <begin position="866"/>
        <end position="944"/>
    </location>
</feature>
<dbReference type="PANTHER" id="PTHR45884">
    <property type="entry name" value="N-ACETYLTRANSFERASE ECO"/>
    <property type="match status" value="1"/>
</dbReference>
<feature type="compositionally biased region" description="Basic and acidic residues" evidence="10">
    <location>
        <begin position="71"/>
        <end position="83"/>
    </location>
</feature>
<name>A0A388MBE1_CHABU</name>
<feature type="region of interest" description="Disordered" evidence="10">
    <location>
        <begin position="805"/>
        <end position="827"/>
    </location>
</feature>
<dbReference type="GO" id="GO:0000785">
    <property type="term" value="C:chromatin"/>
    <property type="evidence" value="ECO:0007669"/>
    <property type="project" value="TreeGrafter"/>
</dbReference>
<evidence type="ECO:0000313" key="14">
    <source>
        <dbReference type="Proteomes" id="UP000265515"/>
    </source>
</evidence>
<accession>A0A388MBE1</accession>
<feature type="compositionally biased region" description="Low complexity" evidence="10">
    <location>
        <begin position="415"/>
        <end position="431"/>
    </location>
</feature>
<keyword evidence="6" id="KW-0862">Zinc</keyword>
<dbReference type="PANTHER" id="PTHR45884:SF2">
    <property type="entry name" value="N-ACETYLTRANSFERASE ECO"/>
    <property type="match status" value="1"/>
</dbReference>
<dbReference type="Proteomes" id="UP000265515">
    <property type="component" value="Unassembled WGS sequence"/>
</dbReference>
<feature type="compositionally biased region" description="Basic and acidic residues" evidence="10">
    <location>
        <begin position="867"/>
        <end position="880"/>
    </location>
</feature>
<evidence type="ECO:0000259" key="11">
    <source>
        <dbReference type="Pfam" id="PF13878"/>
    </source>
</evidence>
<feature type="region of interest" description="Disordered" evidence="10">
    <location>
        <begin position="750"/>
        <end position="778"/>
    </location>
</feature>
<evidence type="ECO:0000256" key="10">
    <source>
        <dbReference type="SAM" id="MobiDB-lite"/>
    </source>
</evidence>
<keyword evidence="14" id="KW-1185">Reference proteome</keyword>
<dbReference type="OrthoDB" id="428854at2759"/>
<gene>
    <name evidence="13" type="ORF">CBR_g53714</name>
</gene>
<protein>
    <recommendedName>
        <fullName evidence="15">N-acetyltransferase ESCO zinc-finger domain-containing protein</fullName>
    </recommendedName>
</protein>